<feature type="domain" description="Pirin N-terminal" evidence="3">
    <location>
        <begin position="19"/>
        <end position="120"/>
    </location>
</feature>
<dbReference type="PANTHER" id="PTHR43212:SF3">
    <property type="entry name" value="QUERCETIN 2,3-DIOXYGENASE"/>
    <property type="match status" value="1"/>
</dbReference>
<dbReference type="Gene3D" id="2.60.120.10">
    <property type="entry name" value="Jelly Rolls"/>
    <property type="match status" value="2"/>
</dbReference>
<dbReference type="Pfam" id="PF02678">
    <property type="entry name" value="Pirin"/>
    <property type="match status" value="1"/>
</dbReference>
<evidence type="ECO:0000313" key="5">
    <source>
        <dbReference type="Proteomes" id="UP000028058"/>
    </source>
</evidence>
<dbReference type="RefSeq" id="WP_043460248.1">
    <property type="nucleotide sequence ID" value="NZ_CP134822.1"/>
</dbReference>
<comment type="similarity">
    <text evidence="1 2">Belongs to the pirin family.</text>
</comment>
<evidence type="ECO:0000256" key="2">
    <source>
        <dbReference type="RuleBase" id="RU003457"/>
    </source>
</evidence>
<dbReference type="InterPro" id="IPR003829">
    <property type="entry name" value="Pirin_N_dom"/>
</dbReference>
<dbReference type="EMBL" id="JNAD02000001">
    <property type="protein sequence ID" value="RKM98936.1"/>
    <property type="molecule type" value="Genomic_DNA"/>
</dbReference>
<accession>A0A3R7ICJ3</accession>
<dbReference type="AlphaFoldDB" id="A0A3R7ICJ3"/>
<dbReference type="Proteomes" id="UP000028058">
    <property type="component" value="Unassembled WGS sequence"/>
</dbReference>
<dbReference type="SUPFAM" id="SSF51182">
    <property type="entry name" value="RmlC-like cupins"/>
    <property type="match status" value="1"/>
</dbReference>
<evidence type="ECO:0000259" key="3">
    <source>
        <dbReference type="Pfam" id="PF02678"/>
    </source>
</evidence>
<dbReference type="OrthoDB" id="321327at2"/>
<comment type="caution">
    <text evidence="4">The sequence shown here is derived from an EMBL/GenBank/DDBJ whole genome shotgun (WGS) entry which is preliminary data.</text>
</comment>
<gene>
    <name evidence="4" type="ORF">SFRA_001455</name>
</gene>
<dbReference type="PANTHER" id="PTHR43212">
    <property type="entry name" value="QUERCETIN 2,3-DIOXYGENASE"/>
    <property type="match status" value="1"/>
</dbReference>
<name>A0A3R7ICJ3_9ACTN</name>
<sequence length="234" mass="25165">MNEVWRAGARFPGGEAGAGIETLHAFSFGRFYDPDNLSFGPLIACNEERLAPGAGFASHPHRDTEIVTWVVEGELTHRDSAGNTTVVRPGDVQRLGAGSGVRHEERNEGQRPLVFVQMWLTPREPGGEPEYEIVRGIADRTPLAVDRAEADLHIRRPDAGTRIVLPDAPLLYAHVVRGAVRLAAAGTPGTGGPETLTGADGELLGPGDAARITDCRGRFLVAEEPSELLLWELP</sequence>
<evidence type="ECO:0000256" key="1">
    <source>
        <dbReference type="ARBA" id="ARBA00008416"/>
    </source>
</evidence>
<proteinExistence type="inferred from homology"/>
<dbReference type="InterPro" id="IPR011051">
    <property type="entry name" value="RmlC_Cupin_sf"/>
</dbReference>
<reference evidence="4 5" key="1">
    <citation type="journal article" date="2014" name="Genome Announc.">
        <title>Draft Genome Sequence of Streptomyces fradiae ATCC 19609, a Strain Highly Sensitive to Antibiotics.</title>
        <authorList>
            <person name="Bekker O.B."/>
            <person name="Klimina K.M."/>
            <person name="Vatlin A.A."/>
            <person name="Zakharevich N.V."/>
            <person name="Kasianov A.S."/>
            <person name="Danilenko V.N."/>
        </authorList>
    </citation>
    <scope>NUCLEOTIDE SEQUENCE [LARGE SCALE GENOMIC DNA]</scope>
    <source>
        <strain evidence="4 5">ATCC 19609</strain>
    </source>
</reference>
<evidence type="ECO:0000313" key="4">
    <source>
        <dbReference type="EMBL" id="RKM98936.1"/>
    </source>
</evidence>
<dbReference type="CDD" id="cd02910">
    <property type="entry name" value="cupin_Yhhw_N"/>
    <property type="match status" value="1"/>
</dbReference>
<protein>
    <submittedName>
        <fullName evidence="4">Pirin family protein</fullName>
    </submittedName>
</protein>
<keyword evidence="5" id="KW-1185">Reference proteome</keyword>
<organism evidence="4 5">
    <name type="scientific">Streptomyces xinghaiensis</name>
    <dbReference type="NCBI Taxonomy" id="1038928"/>
    <lineage>
        <taxon>Bacteria</taxon>
        <taxon>Bacillati</taxon>
        <taxon>Actinomycetota</taxon>
        <taxon>Actinomycetes</taxon>
        <taxon>Kitasatosporales</taxon>
        <taxon>Streptomycetaceae</taxon>
        <taxon>Streptomyces</taxon>
    </lineage>
</organism>
<dbReference type="InterPro" id="IPR014710">
    <property type="entry name" value="RmlC-like_jellyroll"/>
</dbReference>
<dbReference type="InterPro" id="IPR012093">
    <property type="entry name" value="Pirin"/>
</dbReference>